<evidence type="ECO:0000256" key="1">
    <source>
        <dbReference type="SAM" id="Phobius"/>
    </source>
</evidence>
<organism evidence="3 4">
    <name type="scientific">Lederbergia ruris</name>
    <dbReference type="NCBI Taxonomy" id="217495"/>
    <lineage>
        <taxon>Bacteria</taxon>
        <taxon>Bacillati</taxon>
        <taxon>Bacillota</taxon>
        <taxon>Bacilli</taxon>
        <taxon>Bacillales</taxon>
        <taxon>Bacillaceae</taxon>
        <taxon>Lederbergia</taxon>
    </lineage>
</organism>
<feature type="signal peptide" evidence="2">
    <location>
        <begin position="1"/>
        <end position="31"/>
    </location>
</feature>
<evidence type="ECO:0000313" key="4">
    <source>
        <dbReference type="Proteomes" id="UP000679950"/>
    </source>
</evidence>
<keyword evidence="1" id="KW-1133">Transmembrane helix</keyword>
<comment type="caution">
    <text evidence="3">The sequence shown here is derived from an EMBL/GenBank/DDBJ whole genome shotgun (WGS) entry which is preliminary data.</text>
</comment>
<accession>A0ABQ4KHC7</accession>
<keyword evidence="1" id="KW-0472">Membrane</keyword>
<dbReference type="Proteomes" id="UP000679950">
    <property type="component" value="Unassembled WGS sequence"/>
</dbReference>
<dbReference type="NCBIfam" id="TIGR01167">
    <property type="entry name" value="LPXTG_anchor"/>
    <property type="match status" value="1"/>
</dbReference>
<proteinExistence type="predicted"/>
<protein>
    <submittedName>
        <fullName evidence="3">Uncharacterized protein</fullName>
    </submittedName>
</protein>
<dbReference type="RefSeq" id="WP_212966083.1">
    <property type="nucleotide sequence ID" value="NZ_BORB01000011.1"/>
</dbReference>
<feature type="chain" id="PRO_5047243408" evidence="2">
    <location>
        <begin position="32"/>
        <end position="221"/>
    </location>
</feature>
<feature type="transmembrane region" description="Helical" evidence="1">
    <location>
        <begin position="193"/>
        <end position="214"/>
    </location>
</feature>
<sequence>MRVKSLLANPMKAFIILLLFFLFGEASHAAAKENPINIETTPNGFLFHADNLKPGDWIPRNIMISNDGGQDLRYIAKMGKSKSTKGLLEELELLVQKEENTLFKGKLKDFTGFEPRELANGKSETLFFEVTMPSHLGNEFQGSKAEAEIIFLAEGDKIATSETGGNNGGITNLGESTIQPKIVAQLPNTATNYYNFLFIGMGLLCGGILTLYILRKFRYGS</sequence>
<keyword evidence="1" id="KW-0812">Transmembrane</keyword>
<name>A0ABQ4KHC7_9BACI</name>
<keyword evidence="4" id="KW-1185">Reference proteome</keyword>
<evidence type="ECO:0000313" key="3">
    <source>
        <dbReference type="EMBL" id="GIN57364.1"/>
    </source>
</evidence>
<keyword evidence="2" id="KW-0732">Signal</keyword>
<gene>
    <name evidence="3" type="ORF">J8TS2_16830</name>
</gene>
<evidence type="ECO:0000256" key="2">
    <source>
        <dbReference type="SAM" id="SignalP"/>
    </source>
</evidence>
<dbReference type="EMBL" id="BORB01000011">
    <property type="protein sequence ID" value="GIN57364.1"/>
    <property type="molecule type" value="Genomic_DNA"/>
</dbReference>
<reference evidence="3 4" key="1">
    <citation type="submission" date="2021-03" db="EMBL/GenBank/DDBJ databases">
        <title>Antimicrobial resistance genes in bacteria isolated from Japanese honey, and their potential for conferring macrolide and lincosamide resistance in the American foulbrood pathogen Paenibacillus larvae.</title>
        <authorList>
            <person name="Okamoto M."/>
            <person name="Kumagai M."/>
            <person name="Kanamori H."/>
            <person name="Takamatsu D."/>
        </authorList>
    </citation>
    <scope>NUCLEOTIDE SEQUENCE [LARGE SCALE GENOMIC DNA]</scope>
    <source>
        <strain evidence="3 4">J8TS2</strain>
    </source>
</reference>